<keyword evidence="5 6" id="KW-0482">Metalloprotease</keyword>
<dbReference type="GO" id="GO:0008233">
    <property type="term" value="F:peptidase activity"/>
    <property type="evidence" value="ECO:0007669"/>
    <property type="project" value="UniProtKB-KW"/>
</dbReference>
<evidence type="ECO:0000256" key="2">
    <source>
        <dbReference type="ARBA" id="ARBA00022723"/>
    </source>
</evidence>
<dbReference type="PANTHER" id="PTHR22726">
    <property type="entry name" value="METALLOENDOPEPTIDASE OMA1"/>
    <property type="match status" value="1"/>
</dbReference>
<keyword evidence="4 6" id="KW-0862">Zinc</keyword>
<dbReference type="EMBL" id="JAVDWU010000016">
    <property type="protein sequence ID" value="MDR7152983.1"/>
    <property type="molecule type" value="Genomic_DNA"/>
</dbReference>
<comment type="similarity">
    <text evidence="6">Belongs to the peptidase M48 family.</text>
</comment>
<evidence type="ECO:0000259" key="8">
    <source>
        <dbReference type="Pfam" id="PF01435"/>
    </source>
</evidence>
<keyword evidence="11" id="KW-1185">Reference proteome</keyword>
<evidence type="ECO:0000313" key="10">
    <source>
        <dbReference type="EMBL" id="MDR7152983.1"/>
    </source>
</evidence>
<evidence type="ECO:0000313" key="11">
    <source>
        <dbReference type="Proteomes" id="UP001265700"/>
    </source>
</evidence>
<evidence type="ECO:0000256" key="4">
    <source>
        <dbReference type="ARBA" id="ARBA00022833"/>
    </source>
</evidence>
<name>A0ABU1WUL4_9BURK</name>
<feature type="domain" description="DUF7092" evidence="9">
    <location>
        <begin position="10"/>
        <end position="83"/>
    </location>
</feature>
<dbReference type="InterPro" id="IPR051156">
    <property type="entry name" value="Mito/Outer_Membr_Metalloprot"/>
</dbReference>
<gene>
    <name evidence="10" type="ORF">J2W49_004962</name>
</gene>
<dbReference type="Proteomes" id="UP001265700">
    <property type="component" value="Unassembled WGS sequence"/>
</dbReference>
<evidence type="ECO:0000256" key="6">
    <source>
        <dbReference type="RuleBase" id="RU003983"/>
    </source>
</evidence>
<dbReference type="GO" id="GO:0006508">
    <property type="term" value="P:proteolysis"/>
    <property type="evidence" value="ECO:0007669"/>
    <property type="project" value="UniProtKB-KW"/>
</dbReference>
<keyword evidence="3 6" id="KW-0378">Hydrolase</keyword>
<feature type="domain" description="Peptidase M48" evidence="8">
    <location>
        <begin position="160"/>
        <end position="352"/>
    </location>
</feature>
<protein>
    <submittedName>
        <fullName evidence="10">Zn-dependent protease with chaperone function</fullName>
    </submittedName>
</protein>
<evidence type="ECO:0000256" key="7">
    <source>
        <dbReference type="SAM" id="MobiDB-lite"/>
    </source>
</evidence>
<keyword evidence="1 6" id="KW-0645">Protease</keyword>
<keyword evidence="2" id="KW-0479">Metal-binding</keyword>
<evidence type="ECO:0000259" key="9">
    <source>
        <dbReference type="Pfam" id="PF23368"/>
    </source>
</evidence>
<feature type="region of interest" description="Disordered" evidence="7">
    <location>
        <begin position="312"/>
        <end position="336"/>
    </location>
</feature>
<dbReference type="InterPro" id="IPR055518">
    <property type="entry name" value="DUF7092"/>
</dbReference>
<evidence type="ECO:0000256" key="1">
    <source>
        <dbReference type="ARBA" id="ARBA00022670"/>
    </source>
</evidence>
<reference evidence="10 11" key="1">
    <citation type="submission" date="2023-07" db="EMBL/GenBank/DDBJ databases">
        <title>Sorghum-associated microbial communities from plants grown in Nebraska, USA.</title>
        <authorList>
            <person name="Schachtman D."/>
        </authorList>
    </citation>
    <scope>NUCLEOTIDE SEQUENCE [LARGE SCALE GENOMIC DNA]</scope>
    <source>
        <strain evidence="10 11">4249</strain>
    </source>
</reference>
<dbReference type="InterPro" id="IPR001915">
    <property type="entry name" value="Peptidase_M48"/>
</dbReference>
<comment type="caution">
    <text evidence="10">The sequence shown here is derived from an EMBL/GenBank/DDBJ whole genome shotgun (WGS) entry which is preliminary data.</text>
</comment>
<evidence type="ECO:0000256" key="5">
    <source>
        <dbReference type="ARBA" id="ARBA00023049"/>
    </source>
</evidence>
<proteinExistence type="inferred from homology"/>
<dbReference type="PANTHER" id="PTHR22726:SF1">
    <property type="entry name" value="METALLOENDOPEPTIDASE OMA1, MITOCHONDRIAL"/>
    <property type="match status" value="1"/>
</dbReference>
<organism evidence="10 11">
    <name type="scientific">Hydrogenophaga palleronii</name>
    <dbReference type="NCBI Taxonomy" id="65655"/>
    <lineage>
        <taxon>Bacteria</taxon>
        <taxon>Pseudomonadati</taxon>
        <taxon>Pseudomonadota</taxon>
        <taxon>Betaproteobacteria</taxon>
        <taxon>Burkholderiales</taxon>
        <taxon>Comamonadaceae</taxon>
        <taxon>Hydrogenophaga</taxon>
    </lineage>
</organism>
<dbReference type="Gene3D" id="3.30.2010.10">
    <property type="entry name" value="Metalloproteases ('zincins'), catalytic domain"/>
    <property type="match status" value="1"/>
</dbReference>
<dbReference type="Pfam" id="PF23368">
    <property type="entry name" value="DUF7092"/>
    <property type="match status" value="1"/>
</dbReference>
<sequence>MMPPGGPIVTRWFDGQSPRARTVRLRIEGAELLMHTGDEVRHYPLKEVRWPERRSHGQRQTDLPDGGMIQHADAAEWDTWWQANHPYESPVVGWMQSWRATLVAMAGTVVFLAAAWVWGVPWLSQTVAHALPDALEARIGQQSMQQLDRLFLKPSKLPEARQAELRKRFETVVERAYPAGDAPPWQLSFHASKILGANAFALPGGYIVMTDALVDLLKDQPDAIVGVLAHELAHVQHRDGMDMMVRASLVSALVGVVLGDASGFIATVPATLATQSYSRDAERRADAHAASMLHAAGLSPSAMAVFFERMQEEDRGDDEKGKADKDKEGVALPIAISSHPDHGERIRFFREWAPDVAQ</sequence>
<accession>A0ABU1WUL4</accession>
<feature type="compositionally biased region" description="Basic and acidic residues" evidence="7">
    <location>
        <begin position="312"/>
        <end position="329"/>
    </location>
</feature>
<comment type="cofactor">
    <cofactor evidence="6">
        <name>Zn(2+)</name>
        <dbReference type="ChEBI" id="CHEBI:29105"/>
    </cofactor>
    <text evidence="6">Binds 1 zinc ion per subunit.</text>
</comment>
<dbReference type="Pfam" id="PF01435">
    <property type="entry name" value="Peptidase_M48"/>
    <property type="match status" value="1"/>
</dbReference>
<dbReference type="CDD" id="cd07332">
    <property type="entry name" value="M48C_Oma1_like"/>
    <property type="match status" value="1"/>
</dbReference>
<evidence type="ECO:0000256" key="3">
    <source>
        <dbReference type="ARBA" id="ARBA00022801"/>
    </source>
</evidence>